<evidence type="ECO:0000313" key="1">
    <source>
        <dbReference type="EMBL" id="MCP1384450.1"/>
    </source>
</evidence>
<name>A0ABT1FRR7_9BACT</name>
<dbReference type="EMBL" id="JAMZEL010000008">
    <property type="protein sequence ID" value="MCP1384450.1"/>
    <property type="molecule type" value="Genomic_DNA"/>
</dbReference>
<evidence type="ECO:0000313" key="2">
    <source>
        <dbReference type="Proteomes" id="UP001204772"/>
    </source>
</evidence>
<accession>A0ABT1FRR7</accession>
<keyword evidence="2" id="KW-1185">Reference proteome</keyword>
<sequence>MQNQTIPAKRNLDRYIAATGKTEADYQAWASEVGRKMHINNLDKLICAKFNLYSANHLSNILTELPLGIDEKDVEAYILENSVNPLELATLWKEATNEVQSWVCKESTIANSLTFFPKSDFEQFGDRNHLVDVSRRWFKADGLNLDTQAQEMSENSGFEITVQDLIEYVMKYRPGTYKNPAQVKVKLIEERFKAATTFGIKDYYVNHLIKLCRFEEQPTEEVPF</sequence>
<comment type="caution">
    <text evidence="1">The sequence shown here is derived from an EMBL/GenBank/DDBJ whole genome shotgun (WGS) entry which is preliminary data.</text>
</comment>
<organism evidence="1 2">
    <name type="scientific">Runella salmonicolor</name>
    <dbReference type="NCBI Taxonomy" id="2950278"/>
    <lineage>
        <taxon>Bacteria</taxon>
        <taxon>Pseudomonadati</taxon>
        <taxon>Bacteroidota</taxon>
        <taxon>Cytophagia</taxon>
        <taxon>Cytophagales</taxon>
        <taxon>Spirosomataceae</taxon>
        <taxon>Runella</taxon>
    </lineage>
</organism>
<protein>
    <submittedName>
        <fullName evidence="1">Uncharacterized protein</fullName>
    </submittedName>
</protein>
<dbReference type="RefSeq" id="WP_253530005.1">
    <property type="nucleotide sequence ID" value="NZ_JAMZEL010000008.1"/>
</dbReference>
<proteinExistence type="predicted"/>
<reference evidence="1 2" key="1">
    <citation type="submission" date="2022-06" db="EMBL/GenBank/DDBJ databases">
        <title>Runella sp. S5 genome sequencing.</title>
        <authorList>
            <person name="Park S."/>
        </authorList>
    </citation>
    <scope>NUCLEOTIDE SEQUENCE [LARGE SCALE GENOMIC DNA]</scope>
    <source>
        <strain evidence="1 2">S5</strain>
    </source>
</reference>
<gene>
    <name evidence="1" type="ORF">NCI00_18575</name>
</gene>
<dbReference type="Proteomes" id="UP001204772">
    <property type="component" value="Unassembled WGS sequence"/>
</dbReference>